<accession>A0A845RKG6</accession>
<keyword evidence="1" id="KW-0732">Signal</keyword>
<sequence>MGKDVLTAREAARKMRRIEMKKLAVLLLAACVALGGAGCKNSVSDTVSGLVEDAGTALQAEGREYGQAYTFEAGDLVETAFFNFQINEVSTAAEIEGYVPEDETNQFLIVNITIKNTFEDDSSIPMFDTDFQLTWADLGDTGIYPDTQFAEGQLPEEYQLLKGDSRTGNLIFIVPNDVTEFKLQYLEVWSDDFEGNTYFVNLKL</sequence>
<evidence type="ECO:0000259" key="2">
    <source>
        <dbReference type="Pfam" id="PF11611"/>
    </source>
</evidence>
<proteinExistence type="predicted"/>
<evidence type="ECO:0000313" key="3">
    <source>
        <dbReference type="EMBL" id="NBI79408.1"/>
    </source>
</evidence>
<dbReference type="Pfam" id="PF11611">
    <property type="entry name" value="DUF4352"/>
    <property type="match status" value="1"/>
</dbReference>
<dbReference type="EMBL" id="QXWZ01000019">
    <property type="protein sequence ID" value="NBI79408.1"/>
    <property type="molecule type" value="Genomic_DNA"/>
</dbReference>
<gene>
    <name evidence="3" type="ORF">D3Z39_11145</name>
</gene>
<dbReference type="Gene3D" id="2.60.40.1240">
    <property type="match status" value="1"/>
</dbReference>
<dbReference type="Proteomes" id="UP000446348">
    <property type="component" value="Unassembled WGS sequence"/>
</dbReference>
<evidence type="ECO:0000256" key="1">
    <source>
        <dbReference type="ARBA" id="ARBA00022729"/>
    </source>
</evidence>
<feature type="domain" description="DUF4352" evidence="2">
    <location>
        <begin position="72"/>
        <end position="191"/>
    </location>
</feature>
<dbReference type="InterPro" id="IPR029051">
    <property type="entry name" value="DUF4352"/>
</dbReference>
<name>A0A845RKG6_9FIRM</name>
<dbReference type="AlphaFoldDB" id="A0A845RKG6"/>
<dbReference type="InterPro" id="IPR029050">
    <property type="entry name" value="Immunoprotect_excell_Ig-like"/>
</dbReference>
<protein>
    <submittedName>
        <fullName evidence="3">DUF4352 domain-containing protein</fullName>
    </submittedName>
</protein>
<organism evidence="3 4">
    <name type="scientific">Anaerotruncus colihominis</name>
    <dbReference type="NCBI Taxonomy" id="169435"/>
    <lineage>
        <taxon>Bacteria</taxon>
        <taxon>Bacillati</taxon>
        <taxon>Bacillota</taxon>
        <taxon>Clostridia</taxon>
        <taxon>Eubacteriales</taxon>
        <taxon>Oscillospiraceae</taxon>
        <taxon>Anaerotruncus</taxon>
    </lineage>
</organism>
<comment type="caution">
    <text evidence="3">The sequence shown here is derived from an EMBL/GenBank/DDBJ whole genome shotgun (WGS) entry which is preliminary data.</text>
</comment>
<evidence type="ECO:0000313" key="4">
    <source>
        <dbReference type="Proteomes" id="UP000446348"/>
    </source>
</evidence>
<reference evidence="3 4" key="1">
    <citation type="submission" date="2018-08" db="EMBL/GenBank/DDBJ databases">
        <title>Murine metabolic-syndrome-specific gut microbial biobank.</title>
        <authorList>
            <person name="Liu C."/>
        </authorList>
    </citation>
    <scope>NUCLEOTIDE SEQUENCE [LARGE SCALE GENOMIC DNA]</scope>
    <source>
        <strain evidence="3 4">X69</strain>
    </source>
</reference>